<dbReference type="InterPro" id="IPR036582">
    <property type="entry name" value="Mao_N_sf"/>
</dbReference>
<keyword evidence="1" id="KW-1133">Transmembrane helix</keyword>
<reference evidence="3 4" key="1">
    <citation type="submission" date="2017-01" db="EMBL/GenBank/DDBJ databases">
        <authorList>
            <person name="Varghese N."/>
            <person name="Submissions S."/>
        </authorList>
    </citation>
    <scope>NUCLEOTIDE SEQUENCE [LARGE SCALE GENOMIC DNA]</scope>
    <source>
        <strain evidence="3 4">ATCC 23464</strain>
    </source>
</reference>
<dbReference type="EMBL" id="FTNK01000013">
    <property type="protein sequence ID" value="SIR40260.1"/>
    <property type="molecule type" value="Genomic_DNA"/>
</dbReference>
<evidence type="ECO:0000259" key="2">
    <source>
        <dbReference type="PROSITE" id="PS51910"/>
    </source>
</evidence>
<feature type="domain" description="GH18" evidence="2">
    <location>
        <begin position="255"/>
        <end position="571"/>
    </location>
</feature>
<dbReference type="PROSITE" id="PS51910">
    <property type="entry name" value="GH18_2"/>
    <property type="match status" value="1"/>
</dbReference>
<dbReference type="Gene3D" id="3.10.50.10">
    <property type="match status" value="1"/>
</dbReference>
<keyword evidence="1" id="KW-0812">Transmembrane</keyword>
<dbReference type="InterPro" id="IPR029070">
    <property type="entry name" value="Chitinase_insertion_sf"/>
</dbReference>
<dbReference type="PANTHER" id="PTHR46066:SF2">
    <property type="entry name" value="CHITINASE DOMAIN-CONTAINING PROTEIN 1"/>
    <property type="match status" value="1"/>
</dbReference>
<dbReference type="Gene3D" id="3.30.457.10">
    <property type="entry name" value="Copper amine oxidase-like, N-terminal domain"/>
    <property type="match status" value="1"/>
</dbReference>
<dbReference type="Pfam" id="PF07833">
    <property type="entry name" value="Cu_amine_oxidN1"/>
    <property type="match status" value="1"/>
</dbReference>
<accession>A0ABY1K8B0</accession>
<dbReference type="Pfam" id="PF00704">
    <property type="entry name" value="Glyco_hydro_18"/>
    <property type="match status" value="1"/>
</dbReference>
<protein>
    <submittedName>
        <fullName evidence="3">Copper amine oxidase N-terminal domain-containing protein</fullName>
    </submittedName>
</protein>
<dbReference type="SMART" id="SM00636">
    <property type="entry name" value="Glyco_18"/>
    <property type="match status" value="1"/>
</dbReference>
<dbReference type="InterPro" id="IPR001223">
    <property type="entry name" value="Glyco_hydro18_cat"/>
</dbReference>
<dbReference type="RefSeq" id="WP_068591586.1">
    <property type="nucleotide sequence ID" value="NZ_FTNK01000013.1"/>
</dbReference>
<evidence type="ECO:0000256" key="1">
    <source>
        <dbReference type="SAM" id="Phobius"/>
    </source>
</evidence>
<dbReference type="Gene3D" id="2.30.30.40">
    <property type="entry name" value="SH3 Domains"/>
    <property type="match status" value="1"/>
</dbReference>
<dbReference type="Gene3D" id="3.20.20.80">
    <property type="entry name" value="Glycosidases"/>
    <property type="match status" value="1"/>
</dbReference>
<dbReference type="InterPro" id="IPR012854">
    <property type="entry name" value="Cu_amine_oxidase-like_N"/>
</dbReference>
<dbReference type="Proteomes" id="UP000186666">
    <property type="component" value="Unassembled WGS sequence"/>
</dbReference>
<dbReference type="InterPro" id="IPR017853">
    <property type="entry name" value="GH"/>
</dbReference>
<evidence type="ECO:0000313" key="3">
    <source>
        <dbReference type="EMBL" id="SIR40260.1"/>
    </source>
</evidence>
<dbReference type="SUPFAM" id="SSF55383">
    <property type="entry name" value="Copper amine oxidase, domain N"/>
    <property type="match status" value="1"/>
</dbReference>
<evidence type="ECO:0000313" key="4">
    <source>
        <dbReference type="Proteomes" id="UP000186666"/>
    </source>
</evidence>
<gene>
    <name evidence="3" type="ORF">SAMN05421578_1133</name>
</gene>
<dbReference type="SUPFAM" id="SSF51445">
    <property type="entry name" value="(Trans)glycosidases"/>
    <property type="match status" value="1"/>
</dbReference>
<name>A0ABY1K8B0_9BACL</name>
<dbReference type="Pfam" id="PF08239">
    <property type="entry name" value="SH3_3"/>
    <property type="match status" value="1"/>
</dbReference>
<keyword evidence="1" id="KW-0472">Membrane</keyword>
<keyword evidence="4" id="KW-1185">Reference proteome</keyword>
<comment type="caution">
    <text evidence="3">The sequence shown here is derived from an EMBL/GenBank/DDBJ whole genome shotgun (WGS) entry which is preliminary data.</text>
</comment>
<dbReference type="InterPro" id="IPR003646">
    <property type="entry name" value="SH3-like_bac-type"/>
</dbReference>
<sequence length="571" mass="64596">MRRNQPRRNKTRKRRFASLLMICLFLIGGYYLYTKTLPNSEHVEPDWKGKSSPIFVRGELLEYSALGTGEDLKLPLPILQDVIDPHIRYEAETKSIILTTSEKLVHLTPDEKQAEINNEITQLRFAPEESEGIMYLPIRVLKELYGLDVHEDIDSGAVQLMKAGEIIPMGTVKAGKSDATIAMRKDHSIHAPIIFDVPTGTQLRVWSTEEDWYYVQLDNGYTGYMEKNTVVMGESRTVATPPEVLTRAERSWKGKPINLVWEAVYQKKANPAKIGELPGVNVVSPTWFSIIDGEGNVRSQADLDYVKWAHKKQMEVWGLLSNSFEPDITSKAMGSFGSRMNVINQMLQYADLYELDGINLDFENVYTKDGSNITQFVRELKPLAEAKGLIISVDVTPKSKSEMWSLFLDRQALGEAADYLIVMAYDEHWAASPKAGSVSSLPWVEAALQRIILEDKVPPEKLIMGIPMYTRIWSEEVKDGETKVSSKAVGMDSVADIIRTKKLKPTYLEGPKQNYVEYIEDAVLKKIWIEDEVSLKSRVELARSLQLGGIASWTRNLANEQAWKVLKSIHP</sequence>
<proteinExistence type="predicted"/>
<dbReference type="PANTHER" id="PTHR46066">
    <property type="entry name" value="CHITINASE DOMAIN-CONTAINING PROTEIN 1 FAMILY MEMBER"/>
    <property type="match status" value="1"/>
</dbReference>
<feature type="transmembrane region" description="Helical" evidence="1">
    <location>
        <begin position="16"/>
        <end position="33"/>
    </location>
</feature>
<dbReference type="InterPro" id="IPR011583">
    <property type="entry name" value="Chitinase_II/V-like_cat"/>
</dbReference>
<organism evidence="3 4">
    <name type="scientific">Paenibacillus macquariensis</name>
    <dbReference type="NCBI Taxonomy" id="948756"/>
    <lineage>
        <taxon>Bacteria</taxon>
        <taxon>Bacillati</taxon>
        <taxon>Bacillota</taxon>
        <taxon>Bacilli</taxon>
        <taxon>Bacillales</taxon>
        <taxon>Paenibacillaceae</taxon>
        <taxon>Paenibacillus</taxon>
    </lineage>
</organism>